<dbReference type="SFLD" id="SFLDS00003">
    <property type="entry name" value="Haloacid_Dehalogenase"/>
    <property type="match status" value="1"/>
</dbReference>
<dbReference type="InterPro" id="IPR023198">
    <property type="entry name" value="PGP-like_dom2"/>
</dbReference>
<reference evidence="1" key="1">
    <citation type="submission" date="2022-02" db="EMBL/GenBank/DDBJ databases">
        <authorList>
            <person name="Leng L."/>
        </authorList>
    </citation>
    <scope>NUCLEOTIDE SEQUENCE</scope>
    <source>
        <strain evidence="1">JI</strain>
    </source>
</reference>
<dbReference type="InterPro" id="IPR023214">
    <property type="entry name" value="HAD_sf"/>
</dbReference>
<dbReference type="PANTHER" id="PTHR43434:SF1">
    <property type="entry name" value="PHOSPHOGLYCOLATE PHOSPHATASE"/>
    <property type="match status" value="1"/>
</dbReference>
<dbReference type="GO" id="GO:0006281">
    <property type="term" value="P:DNA repair"/>
    <property type="evidence" value="ECO:0007669"/>
    <property type="project" value="TreeGrafter"/>
</dbReference>
<evidence type="ECO:0000313" key="1">
    <source>
        <dbReference type="EMBL" id="MDF9409330.1"/>
    </source>
</evidence>
<sequence>MKTKAVLFDLDGTLVDTLPLIIQTYRKVFHGMKIPWGDNDVVKLIGLPLVEIARRFVGKNEPQFVELYQYYYQLEHDRLTRLFPGTLEIIKYLKNLGLKLGIVTSKGKPVTLRTIAYTGLDCLMDVVVTAHDVVKPKPDPEPLFKALASLETAADRSIFIGDSRLDILTGQNAGARALGVTWGLDDKEELEKLAPDGLLDSWEEINLYL</sequence>
<keyword evidence="1" id="KW-0378">Hydrolase</keyword>
<dbReference type="GO" id="GO:0005829">
    <property type="term" value="C:cytosol"/>
    <property type="evidence" value="ECO:0007669"/>
    <property type="project" value="TreeGrafter"/>
</dbReference>
<dbReference type="SUPFAM" id="SSF56784">
    <property type="entry name" value="HAD-like"/>
    <property type="match status" value="1"/>
</dbReference>
<gene>
    <name evidence="1" type="ORF">L7E55_13355</name>
</gene>
<dbReference type="PANTHER" id="PTHR43434">
    <property type="entry name" value="PHOSPHOGLYCOLATE PHOSPHATASE"/>
    <property type="match status" value="1"/>
</dbReference>
<dbReference type="Proteomes" id="UP001154312">
    <property type="component" value="Unassembled WGS sequence"/>
</dbReference>
<dbReference type="InterPro" id="IPR050155">
    <property type="entry name" value="HAD-like_hydrolase_sf"/>
</dbReference>
<keyword evidence="2" id="KW-1185">Reference proteome</keyword>
<accession>A0A9X4H327</accession>
<proteinExistence type="predicted"/>
<dbReference type="SFLD" id="SFLDG01135">
    <property type="entry name" value="C1.5.6:_HAD__Beta-PGM__Phospha"/>
    <property type="match status" value="1"/>
</dbReference>
<dbReference type="Pfam" id="PF13419">
    <property type="entry name" value="HAD_2"/>
    <property type="match status" value="1"/>
</dbReference>
<dbReference type="EMBL" id="JAKOAV010000028">
    <property type="protein sequence ID" value="MDF9409330.1"/>
    <property type="molecule type" value="Genomic_DNA"/>
</dbReference>
<name>A0A9X4H327_9FIRM</name>
<dbReference type="RefSeq" id="WP_277444785.1">
    <property type="nucleotide sequence ID" value="NZ_JAKOAV010000028.1"/>
</dbReference>
<dbReference type="InterPro" id="IPR041492">
    <property type="entry name" value="HAD_2"/>
</dbReference>
<comment type="caution">
    <text evidence="1">The sequence shown here is derived from an EMBL/GenBank/DDBJ whole genome shotgun (WGS) entry which is preliminary data.</text>
</comment>
<dbReference type="SFLD" id="SFLDG01129">
    <property type="entry name" value="C1.5:_HAD__Beta-PGM__Phosphata"/>
    <property type="match status" value="1"/>
</dbReference>
<dbReference type="InterPro" id="IPR036412">
    <property type="entry name" value="HAD-like_sf"/>
</dbReference>
<dbReference type="AlphaFoldDB" id="A0A9X4H327"/>
<dbReference type="Gene3D" id="3.40.50.1000">
    <property type="entry name" value="HAD superfamily/HAD-like"/>
    <property type="match status" value="1"/>
</dbReference>
<evidence type="ECO:0000313" key="2">
    <source>
        <dbReference type="Proteomes" id="UP001154312"/>
    </source>
</evidence>
<dbReference type="Gene3D" id="1.10.150.240">
    <property type="entry name" value="Putative phosphatase, domain 2"/>
    <property type="match status" value="1"/>
</dbReference>
<dbReference type="GO" id="GO:0008967">
    <property type="term" value="F:phosphoglycolate phosphatase activity"/>
    <property type="evidence" value="ECO:0007669"/>
    <property type="project" value="TreeGrafter"/>
</dbReference>
<protein>
    <submittedName>
        <fullName evidence="1">HAD hydrolase-like protein</fullName>
    </submittedName>
</protein>
<organism evidence="1 2">
    <name type="scientific">Pelotomaculum isophthalicicum JI</name>
    <dbReference type="NCBI Taxonomy" id="947010"/>
    <lineage>
        <taxon>Bacteria</taxon>
        <taxon>Bacillati</taxon>
        <taxon>Bacillota</taxon>
        <taxon>Clostridia</taxon>
        <taxon>Eubacteriales</taxon>
        <taxon>Desulfotomaculaceae</taxon>
        <taxon>Pelotomaculum</taxon>
    </lineage>
</organism>